<dbReference type="EMBL" id="CAICTM010002241">
    <property type="protein sequence ID" value="CAB9528503.1"/>
    <property type="molecule type" value="Genomic_DNA"/>
</dbReference>
<evidence type="ECO:0000313" key="4">
    <source>
        <dbReference type="Proteomes" id="UP001153069"/>
    </source>
</evidence>
<gene>
    <name evidence="3" type="ORF">SEMRO_2243_G320450.1</name>
</gene>
<proteinExistence type="predicted"/>
<accession>A0A9N8HV54</accession>
<organism evidence="3 4">
    <name type="scientific">Seminavis robusta</name>
    <dbReference type="NCBI Taxonomy" id="568900"/>
    <lineage>
        <taxon>Eukaryota</taxon>
        <taxon>Sar</taxon>
        <taxon>Stramenopiles</taxon>
        <taxon>Ochrophyta</taxon>
        <taxon>Bacillariophyta</taxon>
        <taxon>Bacillariophyceae</taxon>
        <taxon>Bacillariophycidae</taxon>
        <taxon>Naviculales</taxon>
        <taxon>Naviculaceae</taxon>
        <taxon>Seminavis</taxon>
    </lineage>
</organism>
<name>A0A9N8HV54_9STRA</name>
<evidence type="ECO:0000256" key="1">
    <source>
        <dbReference type="SAM" id="MobiDB-lite"/>
    </source>
</evidence>
<evidence type="ECO:0000313" key="3">
    <source>
        <dbReference type="EMBL" id="CAB9528503.1"/>
    </source>
</evidence>
<feature type="region of interest" description="Disordered" evidence="1">
    <location>
        <begin position="1"/>
        <end position="22"/>
    </location>
</feature>
<evidence type="ECO:0000259" key="2">
    <source>
        <dbReference type="Pfam" id="PF20710"/>
    </source>
</evidence>
<dbReference type="Pfam" id="PF20710">
    <property type="entry name" value="DUF6824"/>
    <property type="match status" value="1"/>
</dbReference>
<dbReference type="Proteomes" id="UP001153069">
    <property type="component" value="Unassembled WGS sequence"/>
</dbReference>
<dbReference type="InterPro" id="IPR049227">
    <property type="entry name" value="DUF6824"/>
</dbReference>
<dbReference type="AlphaFoldDB" id="A0A9N8HV54"/>
<sequence>MTPSAVPSPASPAPATDFRRSSYMPDDWVPSRHDVIIGRGKKVHAHAGNQKLRTIVETEVQAYSNAKNRAAKTKIIVRVFKAIRADSQIGFVKKDPATKKFFAVEDTTAKITIAQYFRDVLADKGGYKSSKAYKQRLRDALKRSVSDIAGHAGDDSETFLEACTRTSLRRCQSAGQPQATTPPLAVDGDSMRMFQDDSDIVPQGGRRRVVQNILKSASNLLDSSEQDDDLHPSMAFSNTIPWSAMAGEIEETNIRTNKDMFFPSETAEVKIPASKNDVFSSLYDAFGSDTAVTTNPFEPTPILDTNCSSSKMMDLDTIVPQKPTSSLSTFASSDPFKLEDLAVFGASHKLV</sequence>
<comment type="caution">
    <text evidence="3">The sequence shown here is derived from an EMBL/GenBank/DDBJ whole genome shotgun (WGS) entry which is preliminary data.</text>
</comment>
<feature type="domain" description="DUF6824" evidence="2">
    <location>
        <begin position="34"/>
        <end position="119"/>
    </location>
</feature>
<protein>
    <submittedName>
        <fullName evidence="3">Nitrilase family, member 2</fullName>
    </submittedName>
</protein>
<reference evidence="3" key="1">
    <citation type="submission" date="2020-06" db="EMBL/GenBank/DDBJ databases">
        <authorList>
            <consortium name="Plant Systems Biology data submission"/>
        </authorList>
    </citation>
    <scope>NUCLEOTIDE SEQUENCE</scope>
    <source>
        <strain evidence="3">D6</strain>
    </source>
</reference>
<keyword evidence="4" id="KW-1185">Reference proteome</keyword>